<name>A0ACC3C7L6_PYRYE</name>
<accession>A0ACC3C7L6</accession>
<dbReference type="EMBL" id="CM020619">
    <property type="protein sequence ID" value="KAK1866167.1"/>
    <property type="molecule type" value="Genomic_DNA"/>
</dbReference>
<comment type="caution">
    <text evidence="1">The sequence shown here is derived from an EMBL/GenBank/DDBJ whole genome shotgun (WGS) entry which is preliminary data.</text>
</comment>
<evidence type="ECO:0000313" key="1">
    <source>
        <dbReference type="EMBL" id="KAK1866167.1"/>
    </source>
</evidence>
<sequence>MCAFFDHFLTGADNVHPDRLRQHAAMLMATFLLLRFDEVSQIRREDIVRTTDLFGNTGFNVDLKDLTKTSREGGRHFLEGVPWVAGDPRADPVLAVSLYLLVRGEEDGYLFCRFAPTSSGAIEIRADVHLNDKDFLEGLWSSLDVAGVEAYHFLETHSFKRGGVHLSSSLAFRTSRS</sequence>
<keyword evidence="2" id="KW-1185">Reference proteome</keyword>
<reference evidence="1" key="1">
    <citation type="submission" date="2019-11" db="EMBL/GenBank/DDBJ databases">
        <title>Nori genome reveals adaptations in red seaweeds to the harsh intertidal environment.</title>
        <authorList>
            <person name="Wang D."/>
            <person name="Mao Y."/>
        </authorList>
    </citation>
    <scope>NUCLEOTIDE SEQUENCE</scope>
    <source>
        <tissue evidence="1">Gametophyte</tissue>
    </source>
</reference>
<dbReference type="Proteomes" id="UP000798662">
    <property type="component" value="Chromosome 2"/>
</dbReference>
<protein>
    <submittedName>
        <fullName evidence="1">Uncharacterized protein</fullName>
    </submittedName>
</protein>
<gene>
    <name evidence="1" type="ORF">I4F81_008687</name>
</gene>
<organism evidence="1 2">
    <name type="scientific">Pyropia yezoensis</name>
    <name type="common">Susabi-nori</name>
    <name type="synonym">Porphyra yezoensis</name>
    <dbReference type="NCBI Taxonomy" id="2788"/>
    <lineage>
        <taxon>Eukaryota</taxon>
        <taxon>Rhodophyta</taxon>
        <taxon>Bangiophyceae</taxon>
        <taxon>Bangiales</taxon>
        <taxon>Bangiaceae</taxon>
        <taxon>Pyropia</taxon>
    </lineage>
</organism>
<proteinExistence type="predicted"/>
<evidence type="ECO:0000313" key="2">
    <source>
        <dbReference type="Proteomes" id="UP000798662"/>
    </source>
</evidence>